<gene>
    <name evidence="1" type="ORF">PACLA_8A073495</name>
</gene>
<evidence type="ECO:0000313" key="1">
    <source>
        <dbReference type="EMBL" id="CAB3989758.1"/>
    </source>
</evidence>
<dbReference type="PANTHER" id="PTHR33332">
    <property type="entry name" value="REVERSE TRANSCRIPTASE DOMAIN-CONTAINING PROTEIN"/>
    <property type="match status" value="1"/>
</dbReference>
<name>A0A6S7GCN3_PARCT</name>
<dbReference type="GO" id="GO:0043531">
    <property type="term" value="F:ADP binding"/>
    <property type="evidence" value="ECO:0007669"/>
    <property type="project" value="InterPro"/>
</dbReference>
<dbReference type="InterPro" id="IPR043502">
    <property type="entry name" value="DNA/RNA_pol_sf"/>
</dbReference>
<evidence type="ECO:0000313" key="2">
    <source>
        <dbReference type="Proteomes" id="UP001152795"/>
    </source>
</evidence>
<keyword evidence="2" id="KW-1185">Reference proteome</keyword>
<dbReference type="Pfam" id="PF00078">
    <property type="entry name" value="RVT_1"/>
    <property type="match status" value="1"/>
</dbReference>
<keyword evidence="1" id="KW-0808">Transferase</keyword>
<dbReference type="EMBL" id="CACRXK020001546">
    <property type="protein sequence ID" value="CAB3989758.1"/>
    <property type="molecule type" value="Genomic_DNA"/>
</dbReference>
<keyword evidence="1" id="KW-0695">RNA-directed DNA polymerase</keyword>
<dbReference type="OrthoDB" id="998159at2759"/>
<dbReference type="SUPFAM" id="SSF52540">
    <property type="entry name" value="P-loop containing nucleoside triphosphate hydrolases"/>
    <property type="match status" value="1"/>
</dbReference>
<organism evidence="1 2">
    <name type="scientific">Paramuricea clavata</name>
    <name type="common">Red gorgonian</name>
    <name type="synonym">Violescent sea-whip</name>
    <dbReference type="NCBI Taxonomy" id="317549"/>
    <lineage>
        <taxon>Eukaryota</taxon>
        <taxon>Metazoa</taxon>
        <taxon>Cnidaria</taxon>
        <taxon>Anthozoa</taxon>
        <taxon>Octocorallia</taxon>
        <taxon>Malacalcyonacea</taxon>
        <taxon>Plexauridae</taxon>
        <taxon>Paramuricea</taxon>
    </lineage>
</organism>
<dbReference type="InterPro" id="IPR000477">
    <property type="entry name" value="RT_dom"/>
</dbReference>
<dbReference type="InterPro" id="IPR027417">
    <property type="entry name" value="P-loop_NTPase"/>
</dbReference>
<reference evidence="1" key="1">
    <citation type="submission" date="2020-04" db="EMBL/GenBank/DDBJ databases">
        <authorList>
            <person name="Alioto T."/>
            <person name="Alioto T."/>
            <person name="Gomez Garrido J."/>
        </authorList>
    </citation>
    <scope>NUCLEOTIDE SEQUENCE</scope>
    <source>
        <strain evidence="1">A484AB</strain>
    </source>
</reference>
<dbReference type="PROSITE" id="PS50878">
    <property type="entry name" value="RT_POL"/>
    <property type="match status" value="1"/>
</dbReference>
<dbReference type="InterPro" id="IPR002182">
    <property type="entry name" value="NB-ARC"/>
</dbReference>
<accession>A0A6S7GCN3</accession>
<proteinExistence type="predicted"/>
<dbReference type="Proteomes" id="UP001152795">
    <property type="component" value="Unassembled WGS sequence"/>
</dbReference>
<protein>
    <submittedName>
        <fullName evidence="1">RNA-directed DNA polymerase from transposon BS</fullName>
    </submittedName>
</protein>
<dbReference type="AlphaFoldDB" id="A0A6S7GCN3"/>
<keyword evidence="1" id="KW-0548">Nucleotidyltransferase</keyword>
<dbReference type="SUPFAM" id="SSF56672">
    <property type="entry name" value="DNA/RNA polymerases"/>
    <property type="match status" value="1"/>
</dbReference>
<dbReference type="GO" id="GO:0003964">
    <property type="term" value="F:RNA-directed DNA polymerase activity"/>
    <property type="evidence" value="ECO:0007669"/>
    <property type="project" value="UniProtKB-KW"/>
</dbReference>
<dbReference type="Pfam" id="PF00931">
    <property type="entry name" value="NB-ARC"/>
    <property type="match status" value="1"/>
</dbReference>
<sequence length="876" mass="100749">MARKSEKNQYFTFERDGKTLEQSELANVLNSFTHQLINYIPALDITTLPVFFPADEPAPIVELHEIANVYPDKPFHVSRTRKKELYNIELLFSTMTDDEDVVRTVYLTGQPGSGKTELARQYGDQFKNATSASDTSKHLVITLNANSEEFFMKSAKEAVRKLQLSVCMELTKKSLKELMKNLRDYFRGYSSAWLLIIDDMFEKNHFNYLFPRPGGKEWGGGHVLVTTQDNNLVPAGHLFAKKLSLNEGMTKEDAVALLKEISDVEVDAFAEEIIDELQSLPLALAWCATYVGETRQDRPSIQFGWKEYLDLYRENAHLQSQTFSNHNVYPLSMTAATTMAVKRMAETSDVLRLTFSFLSYCELLPVPLNVLAHHVLENLSVQNDKQPTTKEEIKNEISRCTLLVHGRSQNVETIKYHQVIHSAFQSVENTKPVEQRELEFVKMMKSLNETLDFMDNTYKEDVLLKVLVKPHLKSFVDQFAYKRGQNCTMALIKCYHNWLEWLDGDADFVRVFTFDFKKAFDYVSHYILSEKLKALKVNPYIINWIIDFLSDRRQRVTVDGITTEYVNINRGVPQGSVLGPVLFSIMVTDDIGTIYEEKSLMTKFADDLTLSVPVKANGFDPSSDEIANIQKWSFENSMSLNLEKTWEMVVRGKTNKSLPLPISGIERKNEFKLFGVTLNENPCNWDTHIDSLLQKAGSRMYILRVCKFYGFPMKDLEMLFNSLIVSLFFYAIEVWGGAFQKLERDEDALNFLCKAYSMTEGKSEKEWLLLRCRISFNLARTYCKADSIDLAIEMMKTSIELAKKVYVNEEDKIMNRFVCLAGFYLSWDRFWKLAEVVGEATEFLNSCSADCVSVNRARSLNYLAIVYSYNCVFFSD</sequence>
<dbReference type="Gene3D" id="3.40.50.300">
    <property type="entry name" value="P-loop containing nucleotide triphosphate hydrolases"/>
    <property type="match status" value="1"/>
</dbReference>
<comment type="caution">
    <text evidence="1">The sequence shown here is derived from an EMBL/GenBank/DDBJ whole genome shotgun (WGS) entry which is preliminary data.</text>
</comment>